<keyword evidence="2" id="KW-0472">Membrane</keyword>
<feature type="region of interest" description="Disordered" evidence="1">
    <location>
        <begin position="89"/>
        <end position="132"/>
    </location>
</feature>
<feature type="transmembrane region" description="Helical" evidence="2">
    <location>
        <begin position="41"/>
        <end position="67"/>
    </location>
</feature>
<evidence type="ECO:0000313" key="4">
    <source>
        <dbReference type="Proteomes" id="UP000003240"/>
    </source>
</evidence>
<dbReference type="eggNOG" id="ENOG50339V7">
    <property type="taxonomic scope" value="Bacteria"/>
</dbReference>
<evidence type="ECO:0000313" key="3">
    <source>
        <dbReference type="EMBL" id="EGO64959.1"/>
    </source>
</evidence>
<keyword evidence="2" id="KW-1133">Transmembrane helix</keyword>
<feature type="compositionally biased region" description="Low complexity" evidence="1">
    <location>
        <begin position="123"/>
        <end position="132"/>
    </location>
</feature>
<dbReference type="Proteomes" id="UP000003240">
    <property type="component" value="Unassembled WGS sequence"/>
</dbReference>
<protein>
    <submittedName>
        <fullName evidence="3">Uncharacterized protein</fullName>
    </submittedName>
</protein>
<dbReference type="AlphaFoldDB" id="F7NG41"/>
<comment type="caution">
    <text evidence="3">The sequence shown here is derived from an EMBL/GenBank/DDBJ whole genome shotgun (WGS) entry which is preliminary data.</text>
</comment>
<feature type="transmembrane region" description="Helical" evidence="2">
    <location>
        <begin position="14"/>
        <end position="35"/>
    </location>
</feature>
<sequence length="132" mass="14391">MASYRITRVPCPMIFRLFFAAGVCFGGGLGIFIGLVERNVLGIVGGMFLGLFFGLCSAAAATFYAFVFNTFSPYTGGLELEMTASPSDFPLAPAPLQPECQPETEQPPKLWEQTALFDPPQEETPQQPEEEN</sequence>
<proteinExistence type="predicted"/>
<name>F7NG41_9FIRM</name>
<accession>F7NG41</accession>
<gene>
    <name evidence="3" type="ORF">ALO_05138</name>
</gene>
<feature type="compositionally biased region" description="Low complexity" evidence="1">
    <location>
        <begin position="97"/>
        <end position="108"/>
    </location>
</feature>
<evidence type="ECO:0000256" key="1">
    <source>
        <dbReference type="SAM" id="MobiDB-lite"/>
    </source>
</evidence>
<organism evidence="3 4">
    <name type="scientific">Acetonema longum DSM 6540</name>
    <dbReference type="NCBI Taxonomy" id="1009370"/>
    <lineage>
        <taxon>Bacteria</taxon>
        <taxon>Bacillati</taxon>
        <taxon>Bacillota</taxon>
        <taxon>Negativicutes</taxon>
        <taxon>Acetonemataceae</taxon>
        <taxon>Acetonema</taxon>
    </lineage>
</organism>
<keyword evidence="4" id="KW-1185">Reference proteome</keyword>
<reference evidence="3 4" key="1">
    <citation type="journal article" date="2011" name="EMBO J.">
        <title>Structural diversity of bacterial flagellar motors.</title>
        <authorList>
            <person name="Chen S."/>
            <person name="Beeby M."/>
            <person name="Murphy G.E."/>
            <person name="Leadbetter J.R."/>
            <person name="Hendrixson D.R."/>
            <person name="Briegel A."/>
            <person name="Li Z."/>
            <person name="Shi J."/>
            <person name="Tocheva E.I."/>
            <person name="Muller A."/>
            <person name="Dobro M.J."/>
            <person name="Jensen G.J."/>
        </authorList>
    </citation>
    <scope>NUCLEOTIDE SEQUENCE [LARGE SCALE GENOMIC DNA]</scope>
    <source>
        <strain evidence="3 4">DSM 6540</strain>
    </source>
</reference>
<evidence type="ECO:0000256" key="2">
    <source>
        <dbReference type="SAM" id="Phobius"/>
    </source>
</evidence>
<dbReference type="RefSeq" id="WP_004093461.1">
    <property type="nucleotide sequence ID" value="NZ_AFGF01000040.1"/>
</dbReference>
<keyword evidence="2" id="KW-0812">Transmembrane</keyword>
<dbReference type="EMBL" id="AFGF01000040">
    <property type="protein sequence ID" value="EGO64959.1"/>
    <property type="molecule type" value="Genomic_DNA"/>
</dbReference>